<dbReference type="GO" id="GO:0005634">
    <property type="term" value="C:nucleus"/>
    <property type="evidence" value="ECO:0007669"/>
    <property type="project" value="UniProtKB-SubCell"/>
</dbReference>
<evidence type="ECO:0000256" key="3">
    <source>
        <dbReference type="ARBA" id="ARBA00022771"/>
    </source>
</evidence>
<dbReference type="OrthoDB" id="1715602at2759"/>
<dbReference type="InParanoid" id="A0A165Z319"/>
<keyword evidence="8" id="KW-1185">Reference proteome</keyword>
<sequence>YVQKVRKAKDELEEFWRCPIEPWAADPIKWWAARRATFPRLSRMALDILSIPGKHVVAVERVFSGGRDTISLRHTRLAANTIQALMITKQWI</sequence>
<keyword evidence="2" id="KW-0479">Metal-binding</keyword>
<dbReference type="SUPFAM" id="SSF53098">
    <property type="entry name" value="Ribonuclease H-like"/>
    <property type="match status" value="1"/>
</dbReference>
<keyword evidence="3" id="KW-0863">Zinc-finger</keyword>
<evidence type="ECO:0000256" key="4">
    <source>
        <dbReference type="ARBA" id="ARBA00022833"/>
    </source>
</evidence>
<feature type="non-terminal residue" evidence="7">
    <location>
        <position position="1"/>
    </location>
</feature>
<feature type="domain" description="HAT C-terminal dimerisation" evidence="6">
    <location>
        <begin position="11"/>
        <end position="92"/>
    </location>
</feature>
<keyword evidence="4" id="KW-0862">Zinc</keyword>
<dbReference type="EMBL" id="KV426720">
    <property type="protein sequence ID" value="KZV78929.1"/>
    <property type="molecule type" value="Genomic_DNA"/>
</dbReference>
<feature type="non-terminal residue" evidence="7">
    <location>
        <position position="92"/>
    </location>
</feature>
<accession>A0A165Z319</accession>
<dbReference type="InterPro" id="IPR008906">
    <property type="entry name" value="HATC_C_dom"/>
</dbReference>
<evidence type="ECO:0000256" key="1">
    <source>
        <dbReference type="ARBA" id="ARBA00004123"/>
    </source>
</evidence>
<dbReference type="GO" id="GO:0008270">
    <property type="term" value="F:zinc ion binding"/>
    <property type="evidence" value="ECO:0007669"/>
    <property type="project" value="UniProtKB-KW"/>
</dbReference>
<dbReference type="InterPro" id="IPR012337">
    <property type="entry name" value="RNaseH-like_sf"/>
</dbReference>
<keyword evidence="5" id="KW-0539">Nucleus</keyword>
<evidence type="ECO:0000313" key="7">
    <source>
        <dbReference type="EMBL" id="KZV78929.1"/>
    </source>
</evidence>
<evidence type="ECO:0000259" key="6">
    <source>
        <dbReference type="Pfam" id="PF05699"/>
    </source>
</evidence>
<dbReference type="InterPro" id="IPR052035">
    <property type="entry name" value="ZnF_BED_domain_contain"/>
</dbReference>
<name>A0A165Z319_EXIGL</name>
<gene>
    <name evidence="7" type="ORF">EXIGLDRAFT_579607</name>
</gene>
<dbReference type="STRING" id="1314781.A0A165Z319"/>
<proteinExistence type="predicted"/>
<dbReference type="PANTHER" id="PTHR46481:SF10">
    <property type="entry name" value="ZINC FINGER BED DOMAIN-CONTAINING PROTEIN 39"/>
    <property type="match status" value="1"/>
</dbReference>
<evidence type="ECO:0000256" key="2">
    <source>
        <dbReference type="ARBA" id="ARBA00022723"/>
    </source>
</evidence>
<evidence type="ECO:0000313" key="8">
    <source>
        <dbReference type="Proteomes" id="UP000077266"/>
    </source>
</evidence>
<dbReference type="PANTHER" id="PTHR46481">
    <property type="entry name" value="ZINC FINGER BED DOMAIN-CONTAINING PROTEIN 4"/>
    <property type="match status" value="1"/>
</dbReference>
<dbReference type="Proteomes" id="UP000077266">
    <property type="component" value="Unassembled WGS sequence"/>
</dbReference>
<dbReference type="GO" id="GO:0046983">
    <property type="term" value="F:protein dimerization activity"/>
    <property type="evidence" value="ECO:0007669"/>
    <property type="project" value="InterPro"/>
</dbReference>
<evidence type="ECO:0000256" key="5">
    <source>
        <dbReference type="ARBA" id="ARBA00023242"/>
    </source>
</evidence>
<dbReference type="AlphaFoldDB" id="A0A165Z319"/>
<protein>
    <submittedName>
        <fullName evidence="7">HAT dimerization</fullName>
    </submittedName>
</protein>
<comment type="subcellular location">
    <subcellularLocation>
        <location evidence="1">Nucleus</location>
    </subcellularLocation>
</comment>
<reference evidence="7 8" key="1">
    <citation type="journal article" date="2016" name="Mol. Biol. Evol.">
        <title>Comparative Genomics of Early-Diverging Mushroom-Forming Fungi Provides Insights into the Origins of Lignocellulose Decay Capabilities.</title>
        <authorList>
            <person name="Nagy L.G."/>
            <person name="Riley R."/>
            <person name="Tritt A."/>
            <person name="Adam C."/>
            <person name="Daum C."/>
            <person name="Floudas D."/>
            <person name="Sun H."/>
            <person name="Yadav J.S."/>
            <person name="Pangilinan J."/>
            <person name="Larsson K.H."/>
            <person name="Matsuura K."/>
            <person name="Barry K."/>
            <person name="Labutti K."/>
            <person name="Kuo R."/>
            <person name="Ohm R.A."/>
            <person name="Bhattacharya S.S."/>
            <person name="Shirouzu T."/>
            <person name="Yoshinaga Y."/>
            <person name="Martin F.M."/>
            <person name="Grigoriev I.V."/>
            <person name="Hibbett D.S."/>
        </authorList>
    </citation>
    <scope>NUCLEOTIDE SEQUENCE [LARGE SCALE GENOMIC DNA]</scope>
    <source>
        <strain evidence="7 8">HHB12029</strain>
    </source>
</reference>
<dbReference type="Pfam" id="PF05699">
    <property type="entry name" value="Dimer_Tnp_hAT"/>
    <property type="match status" value="1"/>
</dbReference>
<organism evidence="7 8">
    <name type="scientific">Exidia glandulosa HHB12029</name>
    <dbReference type="NCBI Taxonomy" id="1314781"/>
    <lineage>
        <taxon>Eukaryota</taxon>
        <taxon>Fungi</taxon>
        <taxon>Dikarya</taxon>
        <taxon>Basidiomycota</taxon>
        <taxon>Agaricomycotina</taxon>
        <taxon>Agaricomycetes</taxon>
        <taxon>Auriculariales</taxon>
        <taxon>Exidiaceae</taxon>
        <taxon>Exidia</taxon>
    </lineage>
</organism>